<dbReference type="InterPro" id="IPR007423">
    <property type="entry name" value="Sel_put"/>
</dbReference>
<comment type="caution">
    <text evidence="1">The sequence shown here is derived from an EMBL/GenBank/DDBJ whole genome shotgun (WGS) entry which is preliminary data.</text>
</comment>
<dbReference type="Proteomes" id="UP000581206">
    <property type="component" value="Unassembled WGS sequence"/>
</dbReference>
<protein>
    <submittedName>
        <fullName evidence="1">YbdD/YjiX family protein</fullName>
    </submittedName>
</protein>
<reference evidence="1 2" key="1">
    <citation type="submission" date="2020-04" db="EMBL/GenBank/DDBJ databases">
        <title>MicrobeNet Type strains.</title>
        <authorList>
            <person name="Nicholson A.C."/>
        </authorList>
    </citation>
    <scope>NUCLEOTIDE SEQUENCE [LARGE SCALE GENOMIC DNA]</scope>
    <source>
        <strain evidence="1 2">ATCC BAA-788</strain>
    </source>
</reference>
<organism evidence="1 2">
    <name type="scientific">Cellulomonas denverensis</name>
    <dbReference type="NCBI Taxonomy" id="264297"/>
    <lineage>
        <taxon>Bacteria</taxon>
        <taxon>Bacillati</taxon>
        <taxon>Actinomycetota</taxon>
        <taxon>Actinomycetes</taxon>
        <taxon>Micrococcales</taxon>
        <taxon>Cellulomonadaceae</taxon>
        <taxon>Cellulomonas</taxon>
    </lineage>
</organism>
<dbReference type="EMBL" id="JAAXOX010000001">
    <property type="protein sequence ID" value="NKY21197.1"/>
    <property type="molecule type" value="Genomic_DNA"/>
</dbReference>
<name>A0A7X6KS34_9CELL</name>
<keyword evidence="2" id="KW-1185">Reference proteome</keyword>
<evidence type="ECO:0000313" key="1">
    <source>
        <dbReference type="EMBL" id="NKY21197.1"/>
    </source>
</evidence>
<dbReference type="Pfam" id="PF04328">
    <property type="entry name" value="Sel_put"/>
    <property type="match status" value="1"/>
</dbReference>
<evidence type="ECO:0000313" key="2">
    <source>
        <dbReference type="Proteomes" id="UP000581206"/>
    </source>
</evidence>
<gene>
    <name evidence="1" type="ORF">HGA03_00775</name>
</gene>
<dbReference type="AlphaFoldDB" id="A0A7X6KS34"/>
<accession>A0A7X6KS34</accession>
<dbReference type="RefSeq" id="WP_168628318.1">
    <property type="nucleotide sequence ID" value="NZ_BONL01000003.1"/>
</dbReference>
<proteinExistence type="predicted"/>
<sequence>MTALARAARAVRWYVRELMGDTAYDRYRARHQAVHPAEPLLSEREFWRRRQNDRATGPGCC</sequence>